<evidence type="ECO:0000313" key="8">
    <source>
        <dbReference type="Proteomes" id="UP000777438"/>
    </source>
</evidence>
<evidence type="ECO:0000256" key="1">
    <source>
        <dbReference type="ARBA" id="ARBA00007598"/>
    </source>
</evidence>
<dbReference type="AlphaFoldDB" id="A0A9P8VQQ7"/>
<dbReference type="InterPro" id="IPR036291">
    <property type="entry name" value="NAD(P)-bd_dom_sf"/>
</dbReference>
<dbReference type="GO" id="GO:0016491">
    <property type="term" value="F:oxidoreductase activity"/>
    <property type="evidence" value="ECO:0007669"/>
    <property type="project" value="UniProtKB-KW"/>
</dbReference>
<organism evidence="7 8">
    <name type="scientific">Thelonectria olida</name>
    <dbReference type="NCBI Taxonomy" id="1576542"/>
    <lineage>
        <taxon>Eukaryota</taxon>
        <taxon>Fungi</taxon>
        <taxon>Dikarya</taxon>
        <taxon>Ascomycota</taxon>
        <taxon>Pezizomycotina</taxon>
        <taxon>Sordariomycetes</taxon>
        <taxon>Hypocreomycetidae</taxon>
        <taxon>Hypocreales</taxon>
        <taxon>Nectriaceae</taxon>
        <taxon>Thelonectria</taxon>
    </lineage>
</organism>
<keyword evidence="2" id="KW-0560">Oxidoreductase</keyword>
<dbReference type="SUPFAM" id="SSF48179">
    <property type="entry name" value="6-phosphogluconate dehydrogenase C-terminal domain-like"/>
    <property type="match status" value="1"/>
</dbReference>
<protein>
    <submittedName>
        <fullName evidence="7">6-phosphogluconate dehydrogenase</fullName>
    </submittedName>
</protein>
<dbReference type="InterPro" id="IPR015815">
    <property type="entry name" value="HIBADH-related"/>
</dbReference>
<dbReference type="InterPro" id="IPR029154">
    <property type="entry name" value="HIBADH-like_NADP-bd"/>
</dbReference>
<dbReference type="PIRSF" id="PIRSF000103">
    <property type="entry name" value="HIBADH"/>
    <property type="match status" value="1"/>
</dbReference>
<dbReference type="OrthoDB" id="435038at2759"/>
<dbReference type="SUPFAM" id="SSF51735">
    <property type="entry name" value="NAD(P)-binding Rossmann-fold domains"/>
    <property type="match status" value="1"/>
</dbReference>
<feature type="active site" evidence="4">
    <location>
        <position position="178"/>
    </location>
</feature>
<evidence type="ECO:0000256" key="3">
    <source>
        <dbReference type="ARBA" id="ARBA00023027"/>
    </source>
</evidence>
<dbReference type="Gene3D" id="3.40.50.720">
    <property type="entry name" value="NAD(P)-binding Rossmann-like Domain"/>
    <property type="match status" value="1"/>
</dbReference>
<name>A0A9P8VQQ7_9HYPO</name>
<dbReference type="Pfam" id="PF14833">
    <property type="entry name" value="NAD_binding_11"/>
    <property type="match status" value="1"/>
</dbReference>
<gene>
    <name evidence="7" type="ORF">B0T10DRAFT_522382</name>
</gene>
<accession>A0A9P8VQQ7</accession>
<proteinExistence type="inferred from homology"/>
<dbReference type="InterPro" id="IPR006115">
    <property type="entry name" value="6PGDH_NADP-bd"/>
</dbReference>
<evidence type="ECO:0000259" key="5">
    <source>
        <dbReference type="Pfam" id="PF03446"/>
    </source>
</evidence>
<comment type="caution">
    <text evidence="7">The sequence shown here is derived from an EMBL/GenBank/DDBJ whole genome shotgun (WGS) entry which is preliminary data.</text>
</comment>
<keyword evidence="8" id="KW-1185">Reference proteome</keyword>
<dbReference type="EMBL" id="JAGPYM010000044">
    <property type="protein sequence ID" value="KAH6873812.1"/>
    <property type="molecule type" value="Genomic_DNA"/>
</dbReference>
<dbReference type="Gene3D" id="1.10.1040.10">
    <property type="entry name" value="N-(1-d-carboxylethyl)-l-norvaline Dehydrogenase, domain 2"/>
    <property type="match status" value="1"/>
</dbReference>
<comment type="similarity">
    <text evidence="1">Belongs to the HIBADH-related family. NP60 subfamily.</text>
</comment>
<keyword evidence="3" id="KW-0520">NAD</keyword>
<dbReference type="Proteomes" id="UP000777438">
    <property type="component" value="Unassembled WGS sequence"/>
</dbReference>
<evidence type="ECO:0000259" key="6">
    <source>
        <dbReference type="Pfam" id="PF14833"/>
    </source>
</evidence>
<evidence type="ECO:0000313" key="7">
    <source>
        <dbReference type="EMBL" id="KAH6873812.1"/>
    </source>
</evidence>
<feature type="domain" description="6-phosphogluconate dehydrogenase NADP-binding" evidence="5">
    <location>
        <begin position="5"/>
        <end position="166"/>
    </location>
</feature>
<dbReference type="InterPro" id="IPR051265">
    <property type="entry name" value="HIBADH-related_NP60_sf"/>
</dbReference>
<dbReference type="PANTHER" id="PTHR43580">
    <property type="entry name" value="OXIDOREDUCTASE GLYR1-RELATED"/>
    <property type="match status" value="1"/>
</dbReference>
<dbReference type="PANTHER" id="PTHR43580:SF8">
    <property type="entry name" value="6-PHOSPHOGLUCONATE DEHYDROGENASE NADP-BINDING DOMAIN-CONTAINING PROTEIN-RELATED"/>
    <property type="match status" value="1"/>
</dbReference>
<dbReference type="InterPro" id="IPR013328">
    <property type="entry name" value="6PGD_dom2"/>
</dbReference>
<dbReference type="InterPro" id="IPR008927">
    <property type="entry name" value="6-PGluconate_DH-like_C_sf"/>
</dbReference>
<dbReference type="GO" id="GO:0050661">
    <property type="term" value="F:NADP binding"/>
    <property type="evidence" value="ECO:0007669"/>
    <property type="project" value="InterPro"/>
</dbReference>
<dbReference type="Pfam" id="PF03446">
    <property type="entry name" value="NAD_binding_2"/>
    <property type="match status" value="1"/>
</dbReference>
<feature type="domain" description="3-hydroxyisobutyrate dehydrogenase-like NAD-binding" evidence="6">
    <location>
        <begin position="176"/>
        <end position="294"/>
    </location>
</feature>
<evidence type="ECO:0000256" key="4">
    <source>
        <dbReference type="PIRSR" id="PIRSR000103-1"/>
    </source>
</evidence>
<dbReference type="GO" id="GO:0051287">
    <property type="term" value="F:NAD binding"/>
    <property type="evidence" value="ECO:0007669"/>
    <property type="project" value="InterPro"/>
</dbReference>
<evidence type="ECO:0000256" key="2">
    <source>
        <dbReference type="ARBA" id="ARBA00023002"/>
    </source>
</evidence>
<reference evidence="7 8" key="1">
    <citation type="journal article" date="2021" name="Nat. Commun.">
        <title>Genetic determinants of endophytism in the Arabidopsis root mycobiome.</title>
        <authorList>
            <person name="Mesny F."/>
            <person name="Miyauchi S."/>
            <person name="Thiergart T."/>
            <person name="Pickel B."/>
            <person name="Atanasova L."/>
            <person name="Karlsson M."/>
            <person name="Huettel B."/>
            <person name="Barry K.W."/>
            <person name="Haridas S."/>
            <person name="Chen C."/>
            <person name="Bauer D."/>
            <person name="Andreopoulos W."/>
            <person name="Pangilinan J."/>
            <person name="LaButti K."/>
            <person name="Riley R."/>
            <person name="Lipzen A."/>
            <person name="Clum A."/>
            <person name="Drula E."/>
            <person name="Henrissat B."/>
            <person name="Kohler A."/>
            <person name="Grigoriev I.V."/>
            <person name="Martin F.M."/>
            <person name="Hacquard S."/>
        </authorList>
    </citation>
    <scope>NUCLEOTIDE SEQUENCE [LARGE SCALE GENOMIC DNA]</scope>
    <source>
        <strain evidence="7 8">MPI-CAGE-CH-0241</strain>
    </source>
</reference>
<sequence>MGHPQLGWIGLGSMGIGMSKNLQTHLAAVGAPSLLFTNRTMSRGQALKEWGAIPIEKVDELAKRSDIIFSCVSNDQVLKDVTRDIIASGDLKDKVFVDCSTVHPDTSILVASQIAVAGGEFVAAPVFGASPMAAAGKLIFVIAGPSSATERIAPYLDGVMGKSVISMGTDVSKSSMLKIAGNVCVISFMEVICEAHVFAEKTGLGSTVLEAMITDMFGPVLQSYSKRVTTGAYAPAPTDKAGFDVQLAIKDAKHALNCAAAAGSKLEVSEIALRHLEEARSLEPARPLDSSSMYGAIRKEAGLDFLTEVCKERDKKQVCENCGRGAENN</sequence>